<gene>
    <name evidence="2" type="ORF">K466DRAFT_553396</name>
</gene>
<sequence length="334" mass="37815">MLSYQPPPPPPQRTEKQVDMQRHSLPMEVIQKVFERAAANHVPTADSICRVCHTARAWALPVLYETIVLTSSSKIERFAHSLMETPFDIVVDQVPIHLVRKIWFGPTSSFEENDLDYSSREWPITVMHQILTRCTALCSLALINVGQAQLYRLTSVIPNAVSSLTLGPVHGEVDYRHLPCAPNLHTITSMDTFMLDNEIRDLVLSSTIRTIRRIYSTPAERRVALAFDQLECLYRASVLERLEIVCYGDTREAAAQILESVATDRDYDHTRVVLVPKASLTTDGKDNTFATLFVDWQAEECDTSGITPPPQPHEEEDVEQAMSLFDDWIVAEEH</sequence>
<accession>A0A5C3PF79</accession>
<protein>
    <submittedName>
        <fullName evidence="2">Uncharacterized protein</fullName>
    </submittedName>
</protein>
<dbReference type="Proteomes" id="UP000308197">
    <property type="component" value="Unassembled WGS sequence"/>
</dbReference>
<dbReference type="InParanoid" id="A0A5C3PF79"/>
<name>A0A5C3PF79_9APHY</name>
<feature type="compositionally biased region" description="Pro residues" evidence="1">
    <location>
        <begin position="1"/>
        <end position="12"/>
    </location>
</feature>
<evidence type="ECO:0000313" key="3">
    <source>
        <dbReference type="Proteomes" id="UP000308197"/>
    </source>
</evidence>
<evidence type="ECO:0000256" key="1">
    <source>
        <dbReference type="SAM" id="MobiDB-lite"/>
    </source>
</evidence>
<reference evidence="2 3" key="1">
    <citation type="journal article" date="2019" name="Nat. Ecol. Evol.">
        <title>Megaphylogeny resolves global patterns of mushroom evolution.</title>
        <authorList>
            <person name="Varga T."/>
            <person name="Krizsan K."/>
            <person name="Foldi C."/>
            <person name="Dima B."/>
            <person name="Sanchez-Garcia M."/>
            <person name="Sanchez-Ramirez S."/>
            <person name="Szollosi G.J."/>
            <person name="Szarkandi J.G."/>
            <person name="Papp V."/>
            <person name="Albert L."/>
            <person name="Andreopoulos W."/>
            <person name="Angelini C."/>
            <person name="Antonin V."/>
            <person name="Barry K.W."/>
            <person name="Bougher N.L."/>
            <person name="Buchanan P."/>
            <person name="Buyck B."/>
            <person name="Bense V."/>
            <person name="Catcheside P."/>
            <person name="Chovatia M."/>
            <person name="Cooper J."/>
            <person name="Damon W."/>
            <person name="Desjardin D."/>
            <person name="Finy P."/>
            <person name="Geml J."/>
            <person name="Haridas S."/>
            <person name="Hughes K."/>
            <person name="Justo A."/>
            <person name="Karasinski D."/>
            <person name="Kautmanova I."/>
            <person name="Kiss B."/>
            <person name="Kocsube S."/>
            <person name="Kotiranta H."/>
            <person name="LaButti K.M."/>
            <person name="Lechner B.E."/>
            <person name="Liimatainen K."/>
            <person name="Lipzen A."/>
            <person name="Lukacs Z."/>
            <person name="Mihaltcheva S."/>
            <person name="Morgado L.N."/>
            <person name="Niskanen T."/>
            <person name="Noordeloos M.E."/>
            <person name="Ohm R.A."/>
            <person name="Ortiz-Santana B."/>
            <person name="Ovrebo C."/>
            <person name="Racz N."/>
            <person name="Riley R."/>
            <person name="Savchenko A."/>
            <person name="Shiryaev A."/>
            <person name="Soop K."/>
            <person name="Spirin V."/>
            <person name="Szebenyi C."/>
            <person name="Tomsovsky M."/>
            <person name="Tulloss R.E."/>
            <person name="Uehling J."/>
            <person name="Grigoriev I.V."/>
            <person name="Vagvolgyi C."/>
            <person name="Papp T."/>
            <person name="Martin F.M."/>
            <person name="Miettinen O."/>
            <person name="Hibbett D.S."/>
            <person name="Nagy L.G."/>
        </authorList>
    </citation>
    <scope>NUCLEOTIDE SEQUENCE [LARGE SCALE GENOMIC DNA]</scope>
    <source>
        <strain evidence="2 3">HHB13444</strain>
    </source>
</reference>
<feature type="region of interest" description="Disordered" evidence="1">
    <location>
        <begin position="1"/>
        <end position="21"/>
    </location>
</feature>
<dbReference type="EMBL" id="ML211309">
    <property type="protein sequence ID" value="TFK84553.1"/>
    <property type="molecule type" value="Genomic_DNA"/>
</dbReference>
<proteinExistence type="predicted"/>
<evidence type="ECO:0000313" key="2">
    <source>
        <dbReference type="EMBL" id="TFK84553.1"/>
    </source>
</evidence>
<dbReference type="AlphaFoldDB" id="A0A5C3PF79"/>
<keyword evidence="3" id="KW-1185">Reference proteome</keyword>
<organism evidence="2 3">
    <name type="scientific">Polyporus arcularius HHB13444</name>
    <dbReference type="NCBI Taxonomy" id="1314778"/>
    <lineage>
        <taxon>Eukaryota</taxon>
        <taxon>Fungi</taxon>
        <taxon>Dikarya</taxon>
        <taxon>Basidiomycota</taxon>
        <taxon>Agaricomycotina</taxon>
        <taxon>Agaricomycetes</taxon>
        <taxon>Polyporales</taxon>
        <taxon>Polyporaceae</taxon>
        <taxon>Polyporus</taxon>
    </lineage>
</organism>